<dbReference type="InterPro" id="IPR004474">
    <property type="entry name" value="LytR_CpsA_psr"/>
</dbReference>
<dbReference type="RefSeq" id="WP_187533717.1">
    <property type="nucleotide sequence ID" value="NZ_CBCSHU010000016.1"/>
</dbReference>
<dbReference type="Pfam" id="PF03816">
    <property type="entry name" value="LytR_cpsA_psr"/>
    <property type="match status" value="1"/>
</dbReference>
<dbReference type="AlphaFoldDB" id="A0A7G9RYB6"/>
<sequence>MNKNHRVIAPICVLVSMVILLVALFTMRFIPLRIRLLILFSIIAITMVIMIVTKKSVWRYLLSALIIIVSIALVSVQWVVNDISDTKDFEVVEYSVYQLNENVNHSLKVIGVFGVKENHESEIQKAYLDKEIEYRAFPTLASMLDALYGNEIDALIINKTILADISTLRPKFANEATSVDSFTFKEPRVSIAKEVDVTKESFIIYLSGIDVFGDVVSRSRSDMNLLLVINPATHKVLSVTTPRDTYLPLGCETKAYDKLTHAGIYGVACSVKTLEKFYGVDINYYMRLNFTGLVEIVDALDGVDVLSHYTFDTDGGFHFTEGMNHVNGEQALSFARERDHIDYGDVSRGMHHQELVKAIFMKSVSPQFLMKTPQLFQKIRYMIDTNLSDYNLSRLIAEQIDNNGVWQFEEVSLSGTGDMQPTYSQDDNFKYYVSWPDTDSLAEIKIRISEVMNEKVVEDGA</sequence>
<feature type="transmembrane region" description="Helical" evidence="2">
    <location>
        <begin position="7"/>
        <end position="30"/>
    </location>
</feature>
<dbReference type="NCBIfam" id="TIGR00350">
    <property type="entry name" value="lytR_cpsA_psr"/>
    <property type="match status" value="1"/>
</dbReference>
<dbReference type="PANTHER" id="PTHR33392">
    <property type="entry name" value="POLYISOPRENYL-TEICHOIC ACID--PEPTIDOGLYCAN TEICHOIC ACID TRANSFERASE TAGU"/>
    <property type="match status" value="1"/>
</dbReference>
<evidence type="ECO:0000256" key="1">
    <source>
        <dbReference type="ARBA" id="ARBA00006068"/>
    </source>
</evidence>
<keyword evidence="2" id="KW-0472">Membrane</keyword>
<evidence type="ECO:0000313" key="5">
    <source>
        <dbReference type="Proteomes" id="UP000515928"/>
    </source>
</evidence>
<dbReference type="Proteomes" id="UP000515928">
    <property type="component" value="Chromosome"/>
</dbReference>
<evidence type="ECO:0000259" key="3">
    <source>
        <dbReference type="Pfam" id="PF03816"/>
    </source>
</evidence>
<proteinExistence type="inferred from homology"/>
<evidence type="ECO:0000313" key="4">
    <source>
        <dbReference type="EMBL" id="QNN60591.1"/>
    </source>
</evidence>
<keyword evidence="2" id="KW-0812">Transmembrane</keyword>
<keyword evidence="5" id="KW-1185">Reference proteome</keyword>
<feature type="transmembrane region" description="Helical" evidence="2">
    <location>
        <begin position="60"/>
        <end position="80"/>
    </location>
</feature>
<reference evidence="4 5" key="1">
    <citation type="submission" date="2020-08" db="EMBL/GenBank/DDBJ databases">
        <title>Genome sequence of Erysipelothrix inopinata DSM 15511T.</title>
        <authorList>
            <person name="Hyun D.-W."/>
            <person name="Bae J.-W."/>
        </authorList>
    </citation>
    <scope>NUCLEOTIDE SEQUENCE [LARGE SCALE GENOMIC DNA]</scope>
    <source>
        <strain evidence="4 5">DSM 15511</strain>
    </source>
</reference>
<feature type="domain" description="Cell envelope-related transcriptional attenuator" evidence="3">
    <location>
        <begin position="220"/>
        <end position="363"/>
    </location>
</feature>
<dbReference type="PANTHER" id="PTHR33392:SF6">
    <property type="entry name" value="POLYISOPRENYL-TEICHOIC ACID--PEPTIDOGLYCAN TEICHOIC ACID TRANSFERASE TAGU"/>
    <property type="match status" value="1"/>
</dbReference>
<evidence type="ECO:0000256" key="2">
    <source>
        <dbReference type="SAM" id="Phobius"/>
    </source>
</evidence>
<feature type="transmembrane region" description="Helical" evidence="2">
    <location>
        <begin position="36"/>
        <end position="53"/>
    </location>
</feature>
<comment type="similarity">
    <text evidence="1">Belongs to the LytR/CpsA/Psr (LCP) family.</text>
</comment>
<accession>A0A7G9RYB6</accession>
<name>A0A7G9RYB6_9FIRM</name>
<gene>
    <name evidence="4" type="ORF">H9L01_09505</name>
</gene>
<dbReference type="KEGG" id="eio:H9L01_09505"/>
<keyword evidence="2" id="KW-1133">Transmembrane helix</keyword>
<dbReference type="EMBL" id="CP060715">
    <property type="protein sequence ID" value="QNN60591.1"/>
    <property type="molecule type" value="Genomic_DNA"/>
</dbReference>
<protein>
    <submittedName>
        <fullName evidence="4">LCP family protein</fullName>
    </submittedName>
</protein>
<dbReference type="InterPro" id="IPR050922">
    <property type="entry name" value="LytR/CpsA/Psr_CW_biosynth"/>
</dbReference>
<dbReference type="Gene3D" id="3.40.630.190">
    <property type="entry name" value="LCP protein"/>
    <property type="match status" value="1"/>
</dbReference>
<organism evidence="4 5">
    <name type="scientific">Erysipelothrix inopinata</name>
    <dbReference type="NCBI Taxonomy" id="225084"/>
    <lineage>
        <taxon>Bacteria</taxon>
        <taxon>Bacillati</taxon>
        <taxon>Bacillota</taxon>
        <taxon>Erysipelotrichia</taxon>
        <taxon>Erysipelotrichales</taxon>
        <taxon>Erysipelotrichaceae</taxon>
        <taxon>Erysipelothrix</taxon>
    </lineage>
</organism>